<dbReference type="Proteomes" id="UP000614261">
    <property type="component" value="Unassembled WGS sequence"/>
</dbReference>
<reference evidence="5" key="1">
    <citation type="journal article" date="2019" name="Int. J. Syst. Evol. Microbiol.">
        <title>The Global Catalogue of Microorganisms (GCM) 10K type strain sequencing project: providing services to taxonomists for standard genome sequencing and annotation.</title>
        <authorList>
            <consortium name="The Broad Institute Genomics Platform"/>
            <consortium name="The Broad Institute Genome Sequencing Center for Infectious Disease"/>
            <person name="Wu L."/>
            <person name="Ma J."/>
        </authorList>
    </citation>
    <scope>NUCLEOTIDE SEQUENCE [LARGE SCALE GENOMIC DNA]</scope>
    <source>
        <strain evidence="5">CGMCC 1.12851</strain>
    </source>
</reference>
<dbReference type="Pfam" id="PF16967">
    <property type="entry name" value="TcfC"/>
    <property type="match status" value="1"/>
</dbReference>
<organism evidence="4 5">
    <name type="scientific">Blastomonas aquatica</name>
    <dbReference type="NCBI Taxonomy" id="1510276"/>
    <lineage>
        <taxon>Bacteria</taxon>
        <taxon>Pseudomonadati</taxon>
        <taxon>Pseudomonadota</taxon>
        <taxon>Alphaproteobacteria</taxon>
        <taxon>Sphingomonadales</taxon>
        <taxon>Sphingomonadaceae</taxon>
        <taxon>Blastomonas</taxon>
    </lineage>
</organism>
<proteinExistence type="predicted"/>
<feature type="domain" description="Pilus assembly protein C-terminal" evidence="2">
    <location>
        <begin position="711"/>
        <end position="807"/>
    </location>
</feature>
<protein>
    <recommendedName>
        <fullName evidence="6">Fimbrial protein</fullName>
    </recommendedName>
</protein>
<feature type="domain" description="Pilus assembly protein E-set like" evidence="3">
    <location>
        <begin position="236"/>
        <end position="300"/>
    </location>
</feature>
<evidence type="ECO:0000259" key="2">
    <source>
        <dbReference type="Pfam" id="PF15976"/>
    </source>
</evidence>
<keyword evidence="5" id="KW-1185">Reference proteome</keyword>
<evidence type="ECO:0000256" key="1">
    <source>
        <dbReference type="ARBA" id="ARBA00022729"/>
    </source>
</evidence>
<evidence type="ECO:0008006" key="6">
    <source>
        <dbReference type="Google" id="ProtNLM"/>
    </source>
</evidence>
<gene>
    <name evidence="4" type="ORF">GCM10010833_34140</name>
</gene>
<dbReference type="InterPro" id="IPR032636">
    <property type="entry name" value="Pilus_assem_E-set-like_dom"/>
</dbReference>
<evidence type="ECO:0000313" key="4">
    <source>
        <dbReference type="EMBL" id="GGB76089.1"/>
    </source>
</evidence>
<accession>A0ABQ1JS04</accession>
<evidence type="ECO:0000259" key="3">
    <source>
        <dbReference type="Pfam" id="PF16967"/>
    </source>
</evidence>
<comment type="caution">
    <text evidence="4">The sequence shown here is derived from an EMBL/GenBank/DDBJ whole genome shotgun (WGS) entry which is preliminary data.</text>
</comment>
<dbReference type="InterPro" id="IPR031917">
    <property type="entry name" value="Pilus_assem_C"/>
</dbReference>
<dbReference type="Pfam" id="PF15976">
    <property type="entry name" value="CooC_C"/>
    <property type="match status" value="1"/>
</dbReference>
<keyword evidence="1" id="KW-0732">Signal</keyword>
<sequence>MRIETGVPEGFEQLNEDVSTLFDLFVLGRRIGSFRATLVNGSIRFDEPALVADALSDIIDRQTVLNLLAAPLPKNEQYRCLPGQTFNCGLLPAGQTGAIVDPERFSVELFFDPASLVQPSTELMALGESSSSGLTLVQNVAVAGAVTDGEAAQLSYGVSLDTYASVGRTAFIGQTLIRDEGGSNINQALLQHVWDERIVRAGLFEDFSSRLLTNYRLVGVEFGSFYPRMANNLDTATPIQIVLPRAADVEIRRNGILLSVRNYAAGPQMLDTSGLPNGSYPISIIARAEGAIILDETRSFSRAGLLPPPGKTEFSVRAGVFAENRFGGGLVNGQIENTFFPPLDGDLLVGAFASRRVAPSTGVSLGLLSVGGKNYAEGSVSTALGGIEAQVVATVGDEGSYGFLINGSTVIRNIRFTLSGRWVEPGQDIIGPPLDRGEYAPFFRAERNILGSMQFNLLGGSVAVLGSYNESDFGTNRYSVDVRYARPTKIFNAPAIFSVFGRTSTEEVRVGASLTAYFGVGPKTRGSVTGGVENVSRGAGNLRQGVSPIFNAALTHRETMPGLDLTGRAGMSTDANNERAFIGANVASSLGVADLTAQYTRSRGGFDATTVFGNLQTGFAIGGGTAKFGLAQPGDAMILADLALDRDQDAPLGDARQSGYRVQVNTQSYNVLQPGQVLAVGLGGYDRYNVSLIPENAPPYEVDIRRKEVTLYPGNVVRLSYEALRSFTLFGQLLEPDGTPLKGAIIRSTEDLTQVTEDGYFTISAPAGSSLSITTPDGRSCEAIPTNSLVDSETYAEVYRVGTISCRIQQ</sequence>
<dbReference type="RefSeq" id="WP_188515659.1">
    <property type="nucleotide sequence ID" value="NZ_BMGD01000009.1"/>
</dbReference>
<dbReference type="EMBL" id="BMGD01000009">
    <property type="protein sequence ID" value="GGB76089.1"/>
    <property type="molecule type" value="Genomic_DNA"/>
</dbReference>
<name>A0ABQ1JS04_9SPHN</name>
<evidence type="ECO:0000313" key="5">
    <source>
        <dbReference type="Proteomes" id="UP000614261"/>
    </source>
</evidence>